<name>A0A6J3JTW9_9HYME</name>
<keyword evidence="1" id="KW-1133">Transmembrane helix</keyword>
<keyword evidence="1" id="KW-0812">Transmembrane</keyword>
<dbReference type="KEGG" id="bvk:117230680"/>
<gene>
    <name evidence="3" type="primary">LOC117230680</name>
</gene>
<evidence type="ECO:0000313" key="2">
    <source>
        <dbReference type="Proteomes" id="UP000504631"/>
    </source>
</evidence>
<dbReference type="RefSeq" id="XP_033344257.1">
    <property type="nucleotide sequence ID" value="XM_033488366.1"/>
</dbReference>
<organism evidence="2 3">
    <name type="scientific">Bombus vosnesenskii</name>
    <dbReference type="NCBI Taxonomy" id="207650"/>
    <lineage>
        <taxon>Eukaryota</taxon>
        <taxon>Metazoa</taxon>
        <taxon>Ecdysozoa</taxon>
        <taxon>Arthropoda</taxon>
        <taxon>Hexapoda</taxon>
        <taxon>Insecta</taxon>
        <taxon>Pterygota</taxon>
        <taxon>Neoptera</taxon>
        <taxon>Endopterygota</taxon>
        <taxon>Hymenoptera</taxon>
        <taxon>Apocrita</taxon>
        <taxon>Aculeata</taxon>
        <taxon>Apoidea</taxon>
        <taxon>Anthophila</taxon>
        <taxon>Apidae</taxon>
        <taxon>Bombus</taxon>
        <taxon>Pyrobombus</taxon>
    </lineage>
</organism>
<feature type="transmembrane region" description="Helical" evidence="1">
    <location>
        <begin position="96"/>
        <end position="117"/>
    </location>
</feature>
<proteinExistence type="predicted"/>
<sequence>MNGGLFNVSWCTYTYTYNGLKPIPARSYKVLARSRLYHPLKASCFSAWQQQRYQLHQRLREQLPVNSIAAMLKGGISMSTYCTKTLSQRYPDSRGCTLRGGCDIMLLMTALLIVIIISDYRDVSNEGLNAARQ</sequence>
<dbReference type="Proteomes" id="UP000504631">
    <property type="component" value="Unplaced"/>
</dbReference>
<dbReference type="AlphaFoldDB" id="A0A6J3JTW9"/>
<keyword evidence="1" id="KW-0472">Membrane</keyword>
<dbReference type="GeneID" id="117230680"/>
<reference evidence="3" key="1">
    <citation type="submission" date="2025-08" db="UniProtKB">
        <authorList>
            <consortium name="RefSeq"/>
        </authorList>
    </citation>
    <scope>IDENTIFICATION</scope>
    <source>
        <tissue evidence="3">Muscle</tissue>
    </source>
</reference>
<evidence type="ECO:0000256" key="1">
    <source>
        <dbReference type="SAM" id="Phobius"/>
    </source>
</evidence>
<accession>A0A6J3JTW9</accession>
<evidence type="ECO:0000313" key="3">
    <source>
        <dbReference type="RefSeq" id="XP_033344257.1"/>
    </source>
</evidence>
<keyword evidence="2" id="KW-1185">Reference proteome</keyword>
<protein>
    <submittedName>
        <fullName evidence="3">Uncharacterized protein LOC117230680</fullName>
    </submittedName>
</protein>